<keyword evidence="2" id="KW-1185">Reference proteome</keyword>
<gene>
    <name evidence="1" type="ORF">X777_05324</name>
</gene>
<dbReference type="PANTHER" id="PTHR47326:SF1">
    <property type="entry name" value="HTH PSQ-TYPE DOMAIN-CONTAINING PROTEIN"/>
    <property type="match status" value="1"/>
</dbReference>
<evidence type="ECO:0008006" key="3">
    <source>
        <dbReference type="Google" id="ProtNLM"/>
    </source>
</evidence>
<organism evidence="1 2">
    <name type="scientific">Ooceraea biroi</name>
    <name type="common">Clonal raider ant</name>
    <name type="synonym">Cerapachys biroi</name>
    <dbReference type="NCBI Taxonomy" id="2015173"/>
    <lineage>
        <taxon>Eukaryota</taxon>
        <taxon>Metazoa</taxon>
        <taxon>Ecdysozoa</taxon>
        <taxon>Arthropoda</taxon>
        <taxon>Hexapoda</taxon>
        <taxon>Insecta</taxon>
        <taxon>Pterygota</taxon>
        <taxon>Neoptera</taxon>
        <taxon>Endopterygota</taxon>
        <taxon>Hymenoptera</taxon>
        <taxon>Apocrita</taxon>
        <taxon>Aculeata</taxon>
        <taxon>Formicoidea</taxon>
        <taxon>Formicidae</taxon>
        <taxon>Dorylinae</taxon>
        <taxon>Ooceraea</taxon>
    </lineage>
</organism>
<dbReference type="EMBL" id="KK107225">
    <property type="protein sequence ID" value="EZA55137.1"/>
    <property type="molecule type" value="Genomic_DNA"/>
</dbReference>
<dbReference type="PANTHER" id="PTHR47326">
    <property type="entry name" value="TRANSPOSABLE ELEMENT TC3 TRANSPOSASE-LIKE PROTEIN"/>
    <property type="match status" value="1"/>
</dbReference>
<dbReference type="Proteomes" id="UP000053097">
    <property type="component" value="Unassembled WGS sequence"/>
</dbReference>
<proteinExistence type="predicted"/>
<dbReference type="GO" id="GO:0003676">
    <property type="term" value="F:nucleic acid binding"/>
    <property type="evidence" value="ECO:0007669"/>
    <property type="project" value="InterPro"/>
</dbReference>
<reference evidence="1 2" key="1">
    <citation type="journal article" date="2014" name="Curr. Biol.">
        <title>The genome of the clonal raider ant Cerapachys biroi.</title>
        <authorList>
            <person name="Oxley P.R."/>
            <person name="Ji L."/>
            <person name="Fetter-Pruneda I."/>
            <person name="McKenzie S.K."/>
            <person name="Li C."/>
            <person name="Hu H."/>
            <person name="Zhang G."/>
            <person name="Kronauer D.J."/>
        </authorList>
    </citation>
    <scope>NUCLEOTIDE SEQUENCE [LARGE SCALE GENOMIC DNA]</scope>
</reference>
<name>A0A026WGG6_OOCBI</name>
<dbReference type="AlphaFoldDB" id="A0A026WGG6"/>
<accession>A0A026WGG6</accession>
<sequence length="175" mass="20130">MLTFISNSYKNILPGLLQTVPLDIRRDMWFQHDGAPTHFSLNVRQYMDQRFLNRWIGRGGGPVAWPARSPDLNLLDFFLWGVVKSLVYKTPVLGEEDLLTRVMAACEHVQTIPGIFHRIRKSMNRRCHLCIEENGHHFEHLLQIQIIYSPDKKPALFSGIGILIKLLVLVSSITL</sequence>
<dbReference type="OrthoDB" id="9986793at2759"/>
<dbReference type="InterPro" id="IPR036397">
    <property type="entry name" value="RNaseH_sf"/>
</dbReference>
<evidence type="ECO:0000313" key="2">
    <source>
        <dbReference type="Proteomes" id="UP000053097"/>
    </source>
</evidence>
<protein>
    <recommendedName>
        <fullName evidence="3">Transposable element Tc3 transposase</fullName>
    </recommendedName>
</protein>
<evidence type="ECO:0000313" key="1">
    <source>
        <dbReference type="EMBL" id="EZA55137.1"/>
    </source>
</evidence>
<dbReference type="OMA" id="ENGHHFE"/>
<dbReference type="Gene3D" id="3.30.420.10">
    <property type="entry name" value="Ribonuclease H-like superfamily/Ribonuclease H"/>
    <property type="match status" value="1"/>
</dbReference>